<dbReference type="InterPro" id="IPR002514">
    <property type="entry name" value="Transposase_8"/>
</dbReference>
<sequence>MTGRNRRNFSPGFRLEAAQLLLDQHYTVAAAATAMNVGKSTMDKWVRQLKGERAGKSPTTSPIT</sequence>
<dbReference type="AlphaFoldDB" id="A0AA44A5D2"/>
<dbReference type="Proteomes" id="UP000460351">
    <property type="component" value="Unassembled WGS sequence"/>
</dbReference>
<dbReference type="Pfam" id="PF01527">
    <property type="entry name" value="HTH_Tnp_1"/>
    <property type="match status" value="1"/>
</dbReference>
<dbReference type="GO" id="GO:0003677">
    <property type="term" value="F:DNA binding"/>
    <property type="evidence" value="ECO:0007669"/>
    <property type="project" value="InterPro"/>
</dbReference>
<name>A0AA44A5D2_ECOLX</name>
<dbReference type="InterPro" id="IPR009057">
    <property type="entry name" value="Homeodomain-like_sf"/>
</dbReference>
<proteinExistence type="inferred from homology"/>
<comment type="caution">
    <text evidence="2">The sequence shown here is derived from an EMBL/GenBank/DDBJ whole genome shotgun (WGS) entry which is preliminary data.</text>
</comment>
<dbReference type="EMBL" id="SQQU01000121">
    <property type="protein sequence ID" value="MQS33593.1"/>
    <property type="molecule type" value="Genomic_DNA"/>
</dbReference>
<dbReference type="GO" id="GO:0006313">
    <property type="term" value="P:DNA transposition"/>
    <property type="evidence" value="ECO:0007669"/>
    <property type="project" value="InterPro"/>
</dbReference>
<evidence type="ECO:0000256" key="1">
    <source>
        <dbReference type="ARBA" id="ARBA00009964"/>
    </source>
</evidence>
<reference evidence="2 3" key="1">
    <citation type="journal article" date="2019" name="Microorganisms">
        <title>Characteristics of Carbapenem-Resistant and Colistin-Resistant Escherichia coli Co-Producing NDM-1 and MCR-1 from Pig Farms in China.</title>
        <authorList>
            <person name="Peng Z."/>
            <person name="Li X."/>
            <person name="Hu Z."/>
            <person name="Li Z."/>
            <person name="Lv Y."/>
            <person name="Lei M."/>
            <person name="Wu B."/>
            <person name="Chen H."/>
            <person name="Wang X."/>
        </authorList>
    </citation>
    <scope>NUCLEOTIDE SEQUENCE [LARGE SCALE GENOMIC DNA]</scope>
    <source>
        <strain evidence="2 3">RXD010</strain>
    </source>
</reference>
<organism evidence="2 3">
    <name type="scientific">Escherichia coli</name>
    <dbReference type="NCBI Taxonomy" id="562"/>
    <lineage>
        <taxon>Bacteria</taxon>
        <taxon>Pseudomonadati</taxon>
        <taxon>Pseudomonadota</taxon>
        <taxon>Gammaproteobacteria</taxon>
        <taxon>Enterobacterales</taxon>
        <taxon>Enterobacteriaceae</taxon>
        <taxon>Escherichia</taxon>
    </lineage>
</organism>
<comment type="similarity">
    <text evidence="1">Belongs to the transposase 8 family.</text>
</comment>
<gene>
    <name evidence="2" type="ORF">E4K51_26645</name>
</gene>
<evidence type="ECO:0000313" key="3">
    <source>
        <dbReference type="Proteomes" id="UP000460351"/>
    </source>
</evidence>
<dbReference type="GO" id="GO:0004803">
    <property type="term" value="F:transposase activity"/>
    <property type="evidence" value="ECO:0007669"/>
    <property type="project" value="InterPro"/>
</dbReference>
<protein>
    <submittedName>
        <fullName evidence="2">IS3 family transposase</fullName>
    </submittedName>
</protein>
<accession>A0AA44A5D2</accession>
<evidence type="ECO:0000313" key="2">
    <source>
        <dbReference type="EMBL" id="MQS33593.1"/>
    </source>
</evidence>
<dbReference type="SUPFAM" id="SSF46689">
    <property type="entry name" value="Homeodomain-like"/>
    <property type="match status" value="1"/>
</dbReference>